<dbReference type="Pfam" id="PF01248">
    <property type="entry name" value="Ribosomal_L7Ae"/>
    <property type="match status" value="1"/>
</dbReference>
<dbReference type="Proteomes" id="UP000288216">
    <property type="component" value="Unassembled WGS sequence"/>
</dbReference>
<reference evidence="2 3" key="1">
    <citation type="journal article" date="2018" name="Nat. Ecol. Evol.">
        <title>Shark genomes provide insights into elasmobranch evolution and the origin of vertebrates.</title>
        <authorList>
            <person name="Hara Y"/>
            <person name="Yamaguchi K"/>
            <person name="Onimaru K"/>
            <person name="Kadota M"/>
            <person name="Koyanagi M"/>
            <person name="Keeley SD"/>
            <person name="Tatsumi K"/>
            <person name="Tanaka K"/>
            <person name="Motone F"/>
            <person name="Kageyama Y"/>
            <person name="Nozu R"/>
            <person name="Adachi N"/>
            <person name="Nishimura O"/>
            <person name="Nakagawa R"/>
            <person name="Tanegashima C"/>
            <person name="Kiyatake I"/>
            <person name="Matsumoto R"/>
            <person name="Murakumo K"/>
            <person name="Nishida K"/>
            <person name="Terakita A"/>
            <person name="Kuratani S"/>
            <person name="Sato K"/>
            <person name="Hyodo S Kuraku.S."/>
        </authorList>
    </citation>
    <scope>NUCLEOTIDE SEQUENCE [LARGE SCALE GENOMIC DNA]</scope>
</reference>
<feature type="non-terminal residue" evidence="2">
    <location>
        <position position="60"/>
    </location>
</feature>
<dbReference type="InterPro" id="IPR040051">
    <property type="entry name" value="SECISBP2"/>
</dbReference>
<evidence type="ECO:0000313" key="2">
    <source>
        <dbReference type="EMBL" id="GCB83089.1"/>
    </source>
</evidence>
<dbReference type="EMBL" id="BFAA01030339">
    <property type="protein sequence ID" value="GCB83089.1"/>
    <property type="molecule type" value="Genomic_DNA"/>
</dbReference>
<dbReference type="InterPro" id="IPR029064">
    <property type="entry name" value="Ribosomal_eL30-like_sf"/>
</dbReference>
<dbReference type="GO" id="GO:0043021">
    <property type="term" value="F:ribonucleoprotein complex binding"/>
    <property type="evidence" value="ECO:0007669"/>
    <property type="project" value="TreeGrafter"/>
</dbReference>
<dbReference type="GO" id="GO:1990904">
    <property type="term" value="C:ribonucleoprotein complex"/>
    <property type="evidence" value="ECO:0007669"/>
    <property type="project" value="TreeGrafter"/>
</dbReference>
<dbReference type="GO" id="GO:0035368">
    <property type="term" value="F:selenocysteine insertion sequence binding"/>
    <property type="evidence" value="ECO:0007669"/>
    <property type="project" value="InterPro"/>
</dbReference>
<proteinExistence type="predicted"/>
<keyword evidence="3" id="KW-1185">Reference proteome</keyword>
<dbReference type="AlphaFoldDB" id="A0A401QCH7"/>
<evidence type="ECO:0000313" key="3">
    <source>
        <dbReference type="Proteomes" id="UP000288216"/>
    </source>
</evidence>
<dbReference type="PANTHER" id="PTHR13284:SF10">
    <property type="entry name" value="SELENOCYSTEINE INSERTION SEQUENCE-BINDING PROTEIN 2-LIKE"/>
    <property type="match status" value="1"/>
</dbReference>
<dbReference type="InterPro" id="IPR004038">
    <property type="entry name" value="Ribosomal_eL8/eL30/eS12/Gad45"/>
</dbReference>
<sequence>MKLKKIKCVIISPNCEKIQSKGGLDEALYNVIAMAREQEIPFVFALGRKALGRCVNKLVP</sequence>
<dbReference type="SUPFAM" id="SSF55315">
    <property type="entry name" value="L30e-like"/>
    <property type="match status" value="1"/>
</dbReference>
<name>A0A401QCH7_SCYTO</name>
<gene>
    <name evidence="2" type="ORF">scyTo_0023532</name>
</gene>
<dbReference type="GO" id="GO:0005739">
    <property type="term" value="C:mitochondrion"/>
    <property type="evidence" value="ECO:0007669"/>
    <property type="project" value="TreeGrafter"/>
</dbReference>
<dbReference type="GO" id="GO:0003730">
    <property type="term" value="F:mRNA 3'-UTR binding"/>
    <property type="evidence" value="ECO:0007669"/>
    <property type="project" value="TreeGrafter"/>
</dbReference>
<feature type="domain" description="Ribosomal protein eL8/eL30/eS12/Gadd45" evidence="1">
    <location>
        <begin position="2"/>
        <end position="59"/>
    </location>
</feature>
<dbReference type="Gene3D" id="3.30.1330.30">
    <property type="match status" value="1"/>
</dbReference>
<protein>
    <recommendedName>
        <fullName evidence="1">Ribosomal protein eL8/eL30/eS12/Gadd45 domain-containing protein</fullName>
    </recommendedName>
</protein>
<dbReference type="STRING" id="75743.A0A401QCH7"/>
<evidence type="ECO:0000259" key="1">
    <source>
        <dbReference type="Pfam" id="PF01248"/>
    </source>
</evidence>
<organism evidence="2 3">
    <name type="scientific">Scyliorhinus torazame</name>
    <name type="common">Cloudy catshark</name>
    <name type="synonym">Catulus torazame</name>
    <dbReference type="NCBI Taxonomy" id="75743"/>
    <lineage>
        <taxon>Eukaryota</taxon>
        <taxon>Metazoa</taxon>
        <taxon>Chordata</taxon>
        <taxon>Craniata</taxon>
        <taxon>Vertebrata</taxon>
        <taxon>Chondrichthyes</taxon>
        <taxon>Elasmobranchii</taxon>
        <taxon>Galeomorphii</taxon>
        <taxon>Galeoidea</taxon>
        <taxon>Carcharhiniformes</taxon>
        <taxon>Scyliorhinidae</taxon>
        <taxon>Scyliorhinus</taxon>
    </lineage>
</organism>
<accession>A0A401QCH7</accession>
<comment type="caution">
    <text evidence="2">The sequence shown here is derived from an EMBL/GenBank/DDBJ whole genome shotgun (WGS) entry which is preliminary data.</text>
</comment>
<dbReference type="PANTHER" id="PTHR13284">
    <property type="entry name" value="GH01354P"/>
    <property type="match status" value="1"/>
</dbReference>
<dbReference type="OrthoDB" id="263617at2759"/>